<name>A0A5M3XI98_9ACTN</name>
<dbReference type="RefSeq" id="WP_155345477.1">
    <property type="nucleotide sequence ID" value="NZ_BAAAHM010000021.1"/>
</dbReference>
<protein>
    <recommendedName>
        <fullName evidence="3">Leucine-binding protein domain-containing protein</fullName>
    </recommendedName>
</protein>
<accession>A0A5M3XI98</accession>
<dbReference type="EMBL" id="BLAF01000016">
    <property type="protein sequence ID" value="GES20446.1"/>
    <property type="molecule type" value="Genomic_DNA"/>
</dbReference>
<evidence type="ECO:0000259" key="3">
    <source>
        <dbReference type="Pfam" id="PF13458"/>
    </source>
</evidence>
<dbReference type="Pfam" id="PF13458">
    <property type="entry name" value="Peripla_BP_6"/>
    <property type="match status" value="1"/>
</dbReference>
<dbReference type="InterPro" id="IPR051010">
    <property type="entry name" value="BCAA_transport"/>
</dbReference>
<dbReference type="PANTHER" id="PTHR30483:SF6">
    <property type="entry name" value="PERIPLASMIC BINDING PROTEIN OF ABC TRANSPORTER FOR NATURAL AMINO ACIDS"/>
    <property type="match status" value="1"/>
</dbReference>
<reference evidence="4 5" key="1">
    <citation type="submission" date="2019-10" db="EMBL/GenBank/DDBJ databases">
        <title>Whole genome shotgun sequence of Acrocarpospora pleiomorpha NBRC 16267.</title>
        <authorList>
            <person name="Ichikawa N."/>
            <person name="Kimura A."/>
            <person name="Kitahashi Y."/>
            <person name="Komaki H."/>
            <person name="Oguchi A."/>
        </authorList>
    </citation>
    <scope>NUCLEOTIDE SEQUENCE [LARGE SCALE GENOMIC DNA]</scope>
    <source>
        <strain evidence="4 5">NBRC 16267</strain>
    </source>
</reference>
<organism evidence="4 5">
    <name type="scientific">Acrocarpospora pleiomorpha</name>
    <dbReference type="NCBI Taxonomy" id="90975"/>
    <lineage>
        <taxon>Bacteria</taxon>
        <taxon>Bacillati</taxon>
        <taxon>Actinomycetota</taxon>
        <taxon>Actinomycetes</taxon>
        <taxon>Streptosporangiales</taxon>
        <taxon>Streptosporangiaceae</taxon>
        <taxon>Acrocarpospora</taxon>
    </lineage>
</organism>
<keyword evidence="5" id="KW-1185">Reference proteome</keyword>
<dbReference type="InterPro" id="IPR028081">
    <property type="entry name" value="Leu-bd"/>
</dbReference>
<dbReference type="PROSITE" id="PS51257">
    <property type="entry name" value="PROKAR_LIPOPROTEIN"/>
    <property type="match status" value="1"/>
</dbReference>
<evidence type="ECO:0000313" key="5">
    <source>
        <dbReference type="Proteomes" id="UP000377595"/>
    </source>
</evidence>
<dbReference type="AlphaFoldDB" id="A0A5M3XI98"/>
<dbReference type="OrthoDB" id="3563031at2"/>
<evidence type="ECO:0000256" key="2">
    <source>
        <dbReference type="ARBA" id="ARBA00022729"/>
    </source>
</evidence>
<comment type="similarity">
    <text evidence="1">Belongs to the leucine-binding protein family.</text>
</comment>
<dbReference type="Gene3D" id="3.40.50.2300">
    <property type="match status" value="2"/>
</dbReference>
<dbReference type="PROSITE" id="PS51318">
    <property type="entry name" value="TAT"/>
    <property type="match status" value="1"/>
</dbReference>
<feature type="domain" description="Leucine-binding protein" evidence="3">
    <location>
        <begin position="67"/>
        <end position="390"/>
    </location>
</feature>
<dbReference type="InterPro" id="IPR006311">
    <property type="entry name" value="TAT_signal"/>
</dbReference>
<keyword evidence="2" id="KW-0732">Signal</keyword>
<evidence type="ECO:0000256" key="1">
    <source>
        <dbReference type="ARBA" id="ARBA00010062"/>
    </source>
</evidence>
<dbReference type="Proteomes" id="UP000377595">
    <property type="component" value="Unassembled WGS sequence"/>
</dbReference>
<sequence>MTINRHSRGLDRRHFLQLSGLVVGGSAVLAACGDGGSGSAVTADTSSKLGEFLRIDEYAGKGTQLDLGVVLPSSGSGSAYASEMKNGVELAVAQLTGAGALEWRPQYKDNKSGDPQAGIDATKDLGLTGTPAMLCSYIADLGAQVPGIAQYQMLTLDGAGGTGTFAQSKLYFYGARIIIPNDIYPGAFQWFKQAHPQVKSIGHLTWDLGPSTTELLDSSREAITSAGFSAAAHVSSAPTNSDYSAQIREIESSGANAVVVSVLDDVSIAAFLKQYAVTGRKDVIFVSTTNFTPKTYQTVAGSDALTNYHFCYDYFDGTTATSDFGAYFTQAYKDAYKTDPTSLSANFYEDTLVLWECVRRVNEKGGDPGKGSELLAAFEANPVFPSVYGGSGAESGVISFDKSTHSVSKRPSGIYTQKDGKVVAVATFDVSGSDFQLAG</sequence>
<comment type="caution">
    <text evidence="4">The sequence shown here is derived from an EMBL/GenBank/DDBJ whole genome shotgun (WGS) entry which is preliminary data.</text>
</comment>
<gene>
    <name evidence="4" type="ORF">Aple_033420</name>
</gene>
<proteinExistence type="inferred from homology"/>
<evidence type="ECO:0000313" key="4">
    <source>
        <dbReference type="EMBL" id="GES20446.1"/>
    </source>
</evidence>
<dbReference type="InterPro" id="IPR028082">
    <property type="entry name" value="Peripla_BP_I"/>
</dbReference>
<dbReference type="PANTHER" id="PTHR30483">
    <property type="entry name" value="LEUCINE-SPECIFIC-BINDING PROTEIN"/>
    <property type="match status" value="1"/>
</dbReference>
<dbReference type="SUPFAM" id="SSF53822">
    <property type="entry name" value="Periplasmic binding protein-like I"/>
    <property type="match status" value="1"/>
</dbReference>